<evidence type="ECO:0000256" key="1">
    <source>
        <dbReference type="ARBA" id="ARBA00022714"/>
    </source>
</evidence>
<dbReference type="GO" id="GO:0046872">
    <property type="term" value="F:metal ion binding"/>
    <property type="evidence" value="ECO:0007669"/>
    <property type="project" value="UniProtKB-KW"/>
</dbReference>
<dbReference type="Pfam" id="PF00355">
    <property type="entry name" value="Rieske"/>
    <property type="match status" value="1"/>
</dbReference>
<evidence type="ECO:0000256" key="4">
    <source>
        <dbReference type="ARBA" id="ARBA00023014"/>
    </source>
</evidence>
<evidence type="ECO:0000313" key="8">
    <source>
        <dbReference type="EMBL" id="QEZ45032.1"/>
    </source>
</evidence>
<dbReference type="AlphaFoldDB" id="A0A5P3VI25"/>
<comment type="similarity">
    <text evidence="6">Belongs to the bacterial ring-hydroxylating dioxygenase ferredoxin component family.</text>
</comment>
<keyword evidence="3" id="KW-0408">Iron</keyword>
<accession>A0A5P3VI25</accession>
<comment type="cofactor">
    <cofactor evidence="5">
        <name>[2Fe-2S] cluster</name>
        <dbReference type="ChEBI" id="CHEBI:190135"/>
    </cofactor>
</comment>
<keyword evidence="1" id="KW-0001">2Fe-2S</keyword>
<keyword evidence="4" id="KW-0411">Iron-sulfur</keyword>
<dbReference type="PROSITE" id="PS51296">
    <property type="entry name" value="RIESKE"/>
    <property type="match status" value="1"/>
</dbReference>
<gene>
    <name evidence="8" type="ORF">D2917_01010</name>
</gene>
<sequence>MTNQVQVASAKEFSPGQRKLVFINGRSIVLFNIGGTYRAIDNSCPHNGASLAGGRLDGTVLQCPAHGLRFDLAKPSEPGRLCLHSFPVDEIDGKVMLQLDSADTP</sequence>
<feature type="domain" description="Rieske" evidence="7">
    <location>
        <begin position="5"/>
        <end position="97"/>
    </location>
</feature>
<name>A0A5P3VI25_9BURK</name>
<proteinExistence type="inferred from homology"/>
<dbReference type="Proteomes" id="UP000325743">
    <property type="component" value="Chromosome 1"/>
</dbReference>
<organism evidence="8 9">
    <name type="scientific">Cupriavidus oxalaticus</name>
    <dbReference type="NCBI Taxonomy" id="96344"/>
    <lineage>
        <taxon>Bacteria</taxon>
        <taxon>Pseudomonadati</taxon>
        <taxon>Pseudomonadota</taxon>
        <taxon>Betaproteobacteria</taxon>
        <taxon>Burkholderiales</taxon>
        <taxon>Burkholderiaceae</taxon>
        <taxon>Cupriavidus</taxon>
    </lineage>
</organism>
<dbReference type="InterPro" id="IPR017941">
    <property type="entry name" value="Rieske_2Fe-2S"/>
</dbReference>
<protein>
    <submittedName>
        <fullName evidence="8">Rieske (2Fe-2S) protein</fullName>
    </submittedName>
</protein>
<evidence type="ECO:0000256" key="2">
    <source>
        <dbReference type="ARBA" id="ARBA00022723"/>
    </source>
</evidence>
<dbReference type="Gene3D" id="2.102.10.10">
    <property type="entry name" value="Rieske [2Fe-2S] iron-sulphur domain"/>
    <property type="match status" value="1"/>
</dbReference>
<keyword evidence="2" id="KW-0479">Metal-binding</keyword>
<dbReference type="SUPFAM" id="SSF50022">
    <property type="entry name" value="ISP domain"/>
    <property type="match status" value="1"/>
</dbReference>
<evidence type="ECO:0000256" key="3">
    <source>
        <dbReference type="ARBA" id="ARBA00023004"/>
    </source>
</evidence>
<evidence type="ECO:0000313" key="9">
    <source>
        <dbReference type="Proteomes" id="UP000325743"/>
    </source>
</evidence>
<dbReference type="InterPro" id="IPR036922">
    <property type="entry name" value="Rieske_2Fe-2S_sf"/>
</dbReference>
<evidence type="ECO:0000259" key="7">
    <source>
        <dbReference type="PROSITE" id="PS51296"/>
    </source>
</evidence>
<dbReference type="PANTHER" id="PTHR21496">
    <property type="entry name" value="FERREDOXIN-RELATED"/>
    <property type="match status" value="1"/>
</dbReference>
<dbReference type="EMBL" id="CP032518">
    <property type="protein sequence ID" value="QEZ45032.1"/>
    <property type="molecule type" value="Genomic_DNA"/>
</dbReference>
<dbReference type="GO" id="GO:0051537">
    <property type="term" value="F:2 iron, 2 sulfur cluster binding"/>
    <property type="evidence" value="ECO:0007669"/>
    <property type="project" value="UniProtKB-KW"/>
</dbReference>
<evidence type="ECO:0000256" key="6">
    <source>
        <dbReference type="ARBA" id="ARBA00038001"/>
    </source>
</evidence>
<reference evidence="8 9" key="1">
    <citation type="submission" date="2018-09" db="EMBL/GenBank/DDBJ databases">
        <title>Complete genome sequence of Cupriavidus oxalaticus T2, a bacterium capable of phenol tolerance and degradation.</title>
        <authorList>
            <person name="Yan J."/>
        </authorList>
    </citation>
    <scope>NUCLEOTIDE SEQUENCE [LARGE SCALE GENOMIC DNA]</scope>
    <source>
        <strain evidence="8 9">T2</strain>
    </source>
</reference>
<dbReference type="PANTHER" id="PTHR21496:SF0">
    <property type="entry name" value="RIESKE DOMAIN-CONTAINING PROTEIN"/>
    <property type="match status" value="1"/>
</dbReference>
<evidence type="ECO:0000256" key="5">
    <source>
        <dbReference type="ARBA" id="ARBA00034078"/>
    </source>
</evidence>